<evidence type="ECO:0000313" key="3">
    <source>
        <dbReference type="Proteomes" id="UP001278500"/>
    </source>
</evidence>
<dbReference type="AlphaFoldDB" id="A0AAE0JNX8"/>
<protein>
    <recommendedName>
        <fullName evidence="1">Ig-like domain-containing protein</fullName>
    </recommendedName>
</protein>
<sequence>MGCVLSSPPSLRYFAEPLGSRSWVGRGTSPPRSISFWSSSTLTVPHANARVRQQRNSSTSRCDLADVDPSTSTASYAIHCQRRLSRAHDAHLTFYKPSSSPNLPACHSRVLRRSEPARVGKHKTGHHTTRPSHYRYTATTRNSSSLVDESQLPFSPTRLAFPDPPLPVLFWLFNTTPYTAANSCPPKSDLSTLTTSTLVTISHLYD</sequence>
<feature type="domain" description="Ig-like" evidence="1">
    <location>
        <begin position="1"/>
        <end position="79"/>
    </location>
</feature>
<reference evidence="2" key="2">
    <citation type="submission" date="2023-06" db="EMBL/GenBank/DDBJ databases">
        <authorList>
            <consortium name="Lawrence Berkeley National Laboratory"/>
            <person name="Haridas S."/>
            <person name="Hensen N."/>
            <person name="Bonometti L."/>
            <person name="Westerberg I."/>
            <person name="Brannstrom I.O."/>
            <person name="Guillou S."/>
            <person name="Cros-Aarteil S."/>
            <person name="Calhoun S."/>
            <person name="Kuo A."/>
            <person name="Mondo S."/>
            <person name="Pangilinan J."/>
            <person name="Riley R."/>
            <person name="Labutti K."/>
            <person name="Andreopoulos B."/>
            <person name="Lipzen A."/>
            <person name="Chen C."/>
            <person name="Yanf M."/>
            <person name="Daum C."/>
            <person name="Ng V."/>
            <person name="Clum A."/>
            <person name="Steindorff A."/>
            <person name="Ohm R."/>
            <person name="Martin F."/>
            <person name="Silar P."/>
            <person name="Natvig D."/>
            <person name="Lalanne C."/>
            <person name="Gautier V."/>
            <person name="Ament-Velasquez S.L."/>
            <person name="Kruys A."/>
            <person name="Hutchinson M.I."/>
            <person name="Powell A.J."/>
            <person name="Barry K."/>
            <person name="Miller A.N."/>
            <person name="Grigoriev I.V."/>
            <person name="Debuchy R."/>
            <person name="Gladieux P."/>
            <person name="Thoren M.H."/>
            <person name="Johannesson H."/>
        </authorList>
    </citation>
    <scope>NUCLEOTIDE SEQUENCE</scope>
    <source>
        <strain evidence="2">CBS 560.94</strain>
    </source>
</reference>
<evidence type="ECO:0000313" key="2">
    <source>
        <dbReference type="EMBL" id="KAK3354810.1"/>
    </source>
</evidence>
<accession>A0AAE0JNX8</accession>
<dbReference type="RefSeq" id="XP_062686188.1">
    <property type="nucleotide sequence ID" value="XM_062822566.1"/>
</dbReference>
<dbReference type="GeneID" id="87859720"/>
<organism evidence="2 3">
    <name type="scientific">Neurospora tetraspora</name>
    <dbReference type="NCBI Taxonomy" id="94610"/>
    <lineage>
        <taxon>Eukaryota</taxon>
        <taxon>Fungi</taxon>
        <taxon>Dikarya</taxon>
        <taxon>Ascomycota</taxon>
        <taxon>Pezizomycotina</taxon>
        <taxon>Sordariomycetes</taxon>
        <taxon>Sordariomycetidae</taxon>
        <taxon>Sordariales</taxon>
        <taxon>Sordariaceae</taxon>
        <taxon>Neurospora</taxon>
    </lineage>
</organism>
<dbReference type="InterPro" id="IPR007110">
    <property type="entry name" value="Ig-like_dom"/>
</dbReference>
<reference evidence="2" key="1">
    <citation type="journal article" date="2023" name="Mol. Phylogenet. Evol.">
        <title>Genome-scale phylogeny and comparative genomics of the fungal order Sordariales.</title>
        <authorList>
            <person name="Hensen N."/>
            <person name="Bonometti L."/>
            <person name="Westerberg I."/>
            <person name="Brannstrom I.O."/>
            <person name="Guillou S."/>
            <person name="Cros-Aarteil S."/>
            <person name="Calhoun S."/>
            <person name="Haridas S."/>
            <person name="Kuo A."/>
            <person name="Mondo S."/>
            <person name="Pangilinan J."/>
            <person name="Riley R."/>
            <person name="LaButti K."/>
            <person name="Andreopoulos B."/>
            <person name="Lipzen A."/>
            <person name="Chen C."/>
            <person name="Yan M."/>
            <person name="Daum C."/>
            <person name="Ng V."/>
            <person name="Clum A."/>
            <person name="Steindorff A."/>
            <person name="Ohm R.A."/>
            <person name="Martin F."/>
            <person name="Silar P."/>
            <person name="Natvig D.O."/>
            <person name="Lalanne C."/>
            <person name="Gautier V."/>
            <person name="Ament-Velasquez S.L."/>
            <person name="Kruys A."/>
            <person name="Hutchinson M.I."/>
            <person name="Powell A.J."/>
            <person name="Barry K."/>
            <person name="Miller A.N."/>
            <person name="Grigoriev I.V."/>
            <person name="Debuchy R."/>
            <person name="Gladieux P."/>
            <person name="Hiltunen Thoren M."/>
            <person name="Johannesson H."/>
        </authorList>
    </citation>
    <scope>NUCLEOTIDE SEQUENCE</scope>
    <source>
        <strain evidence="2">CBS 560.94</strain>
    </source>
</reference>
<dbReference type="Proteomes" id="UP001278500">
    <property type="component" value="Unassembled WGS sequence"/>
</dbReference>
<evidence type="ECO:0000259" key="1">
    <source>
        <dbReference type="PROSITE" id="PS50835"/>
    </source>
</evidence>
<dbReference type="EMBL" id="JAUEPP010000001">
    <property type="protein sequence ID" value="KAK3354810.1"/>
    <property type="molecule type" value="Genomic_DNA"/>
</dbReference>
<comment type="caution">
    <text evidence="2">The sequence shown here is derived from an EMBL/GenBank/DDBJ whole genome shotgun (WGS) entry which is preliminary data.</text>
</comment>
<proteinExistence type="predicted"/>
<gene>
    <name evidence="2" type="ORF">B0H65DRAFT_25724</name>
</gene>
<name>A0AAE0JNX8_9PEZI</name>
<dbReference type="PROSITE" id="PS50835">
    <property type="entry name" value="IG_LIKE"/>
    <property type="match status" value="1"/>
</dbReference>
<keyword evidence="3" id="KW-1185">Reference proteome</keyword>